<gene>
    <name evidence="5" type="ORF">B9Q00_07235</name>
</gene>
<evidence type="ECO:0000256" key="1">
    <source>
        <dbReference type="ARBA" id="ARBA00006739"/>
    </source>
</evidence>
<reference evidence="5 6" key="1">
    <citation type="submission" date="2017-04" db="EMBL/GenBank/DDBJ databases">
        <title>Novel microbial lineages endemic to geothermal iron-oxide mats fill important gaps in the evolutionary history of Archaea.</title>
        <authorList>
            <person name="Jay Z.J."/>
            <person name="Beam J.P."/>
            <person name="Dlakic M."/>
            <person name="Rusch D.B."/>
            <person name="Kozubal M.A."/>
            <person name="Inskeep W.P."/>
        </authorList>
    </citation>
    <scope>NUCLEOTIDE SEQUENCE [LARGE SCALE GENOMIC DNA]</scope>
    <source>
        <strain evidence="5">OSP_C</strain>
    </source>
</reference>
<comment type="caution">
    <text evidence="5">The sequence shown here is derived from an EMBL/GenBank/DDBJ whole genome shotgun (WGS) entry which is preliminary data.</text>
</comment>
<protein>
    <recommendedName>
        <fullName evidence="4">Glycosyltransferase 2-like domain-containing protein</fullName>
    </recommendedName>
</protein>
<dbReference type="Gene3D" id="3.90.550.10">
    <property type="entry name" value="Spore Coat Polysaccharide Biosynthesis Protein SpsA, Chain A"/>
    <property type="match status" value="1"/>
</dbReference>
<keyword evidence="2" id="KW-0328">Glycosyltransferase</keyword>
<sequence>MTSTQYSNKEIIFVDNGSTDGSVEFVKQNFPREIKIVALQKNFGHAAGMNAGVKACSKLSKYLVFVNNDVVYSPNTLSALVNYLERDNSISVLSCTEVFPNRDVNYCDSFFDVMLFNVPPACSSLCYVTTVENFMIVRKGTFESVGGFDENLLNVFDEQEFCLRIWMCGYKVACVPTHFFYINTRFQIKRRL</sequence>
<evidence type="ECO:0000256" key="2">
    <source>
        <dbReference type="ARBA" id="ARBA00022676"/>
    </source>
</evidence>
<dbReference type="GO" id="GO:0016757">
    <property type="term" value="F:glycosyltransferase activity"/>
    <property type="evidence" value="ECO:0007669"/>
    <property type="project" value="UniProtKB-KW"/>
</dbReference>
<keyword evidence="3" id="KW-0808">Transferase</keyword>
<proteinExistence type="inferred from homology"/>
<dbReference type="InterPro" id="IPR029044">
    <property type="entry name" value="Nucleotide-diphossugar_trans"/>
</dbReference>
<dbReference type="PANTHER" id="PTHR43179">
    <property type="entry name" value="RHAMNOSYLTRANSFERASE WBBL"/>
    <property type="match status" value="1"/>
</dbReference>
<dbReference type="EMBL" id="NEXB01000039">
    <property type="protein sequence ID" value="PSN87943.1"/>
    <property type="molecule type" value="Genomic_DNA"/>
</dbReference>
<name>A0A2R6ANM2_9ARCH</name>
<accession>A0A2R6ANM2</accession>
<dbReference type="PANTHER" id="PTHR43179:SF12">
    <property type="entry name" value="GALACTOFURANOSYLTRANSFERASE GLFT2"/>
    <property type="match status" value="1"/>
</dbReference>
<organism evidence="5 6">
    <name type="scientific">Candidatus Marsarchaeota G1 archaeon OSP_C</name>
    <dbReference type="NCBI Taxonomy" id="1978154"/>
    <lineage>
        <taxon>Archaea</taxon>
        <taxon>Candidatus Marsarchaeota</taxon>
        <taxon>Candidatus Marsarchaeota group 1</taxon>
    </lineage>
</organism>
<evidence type="ECO:0000259" key="4">
    <source>
        <dbReference type="Pfam" id="PF00535"/>
    </source>
</evidence>
<evidence type="ECO:0000313" key="5">
    <source>
        <dbReference type="EMBL" id="PSN87943.1"/>
    </source>
</evidence>
<comment type="similarity">
    <text evidence="1">Belongs to the glycosyltransferase 2 family.</text>
</comment>
<evidence type="ECO:0000256" key="3">
    <source>
        <dbReference type="ARBA" id="ARBA00022679"/>
    </source>
</evidence>
<dbReference type="Pfam" id="PF00535">
    <property type="entry name" value="Glycos_transf_2"/>
    <property type="match status" value="1"/>
</dbReference>
<evidence type="ECO:0000313" key="6">
    <source>
        <dbReference type="Proteomes" id="UP000241473"/>
    </source>
</evidence>
<dbReference type="AlphaFoldDB" id="A0A2R6ANM2"/>
<dbReference type="SUPFAM" id="SSF53448">
    <property type="entry name" value="Nucleotide-diphospho-sugar transferases"/>
    <property type="match status" value="1"/>
</dbReference>
<dbReference type="Proteomes" id="UP000241473">
    <property type="component" value="Unassembled WGS sequence"/>
</dbReference>
<feature type="domain" description="Glycosyltransferase 2-like" evidence="4">
    <location>
        <begin position="5"/>
        <end position="103"/>
    </location>
</feature>
<dbReference type="InterPro" id="IPR001173">
    <property type="entry name" value="Glyco_trans_2-like"/>
</dbReference>